<dbReference type="Proteomes" id="UP001220324">
    <property type="component" value="Unassembled WGS sequence"/>
</dbReference>
<evidence type="ECO:0000313" key="2">
    <source>
        <dbReference type="Proteomes" id="UP001220324"/>
    </source>
</evidence>
<keyword evidence="2" id="KW-1185">Reference proteome</keyword>
<protein>
    <submittedName>
        <fullName evidence="1">Uncharacterized protein</fullName>
    </submittedName>
</protein>
<dbReference type="EMBL" id="JAQIZZ010000002">
    <property type="protein sequence ID" value="KAJ5552555.1"/>
    <property type="molecule type" value="Genomic_DNA"/>
</dbReference>
<comment type="caution">
    <text evidence="1">The sequence shown here is derived from an EMBL/GenBank/DDBJ whole genome shotgun (WGS) entry which is preliminary data.</text>
</comment>
<proteinExistence type="predicted"/>
<accession>A0AAD6D2X8</accession>
<sequence>MAKRLGKLKWLSYMHNQLRSKDITVLARSGWEAVDRLLAREIQVTREPNEPTWPVAATVIELEDWEIAELEPSFHLYHKEKQASLQGCGCSSKWPADSVGRELEW</sequence>
<organism evidence="1 2">
    <name type="scientific">Penicillium frequentans</name>
    <dbReference type="NCBI Taxonomy" id="3151616"/>
    <lineage>
        <taxon>Eukaryota</taxon>
        <taxon>Fungi</taxon>
        <taxon>Dikarya</taxon>
        <taxon>Ascomycota</taxon>
        <taxon>Pezizomycotina</taxon>
        <taxon>Eurotiomycetes</taxon>
        <taxon>Eurotiomycetidae</taxon>
        <taxon>Eurotiales</taxon>
        <taxon>Aspergillaceae</taxon>
        <taxon>Penicillium</taxon>
    </lineage>
</organism>
<evidence type="ECO:0000313" key="1">
    <source>
        <dbReference type="EMBL" id="KAJ5552555.1"/>
    </source>
</evidence>
<gene>
    <name evidence="1" type="ORF">N7494_001933</name>
</gene>
<name>A0AAD6D2X8_9EURO</name>
<dbReference type="AlphaFoldDB" id="A0AAD6D2X8"/>
<reference evidence="1 2" key="1">
    <citation type="journal article" date="2023" name="IMA Fungus">
        <title>Comparative genomic study of the Penicillium genus elucidates a diverse pangenome and 15 lateral gene transfer events.</title>
        <authorList>
            <person name="Petersen C."/>
            <person name="Sorensen T."/>
            <person name="Nielsen M.R."/>
            <person name="Sondergaard T.E."/>
            <person name="Sorensen J.L."/>
            <person name="Fitzpatrick D.A."/>
            <person name="Frisvad J.C."/>
            <person name="Nielsen K.L."/>
        </authorList>
    </citation>
    <scope>NUCLEOTIDE SEQUENCE [LARGE SCALE GENOMIC DNA]</scope>
    <source>
        <strain evidence="1 2">IBT 35679</strain>
    </source>
</reference>